<protein>
    <submittedName>
        <fullName evidence="3">Uncharacterized protein</fullName>
    </submittedName>
</protein>
<proteinExistence type="predicted"/>
<feature type="compositionally biased region" description="Basic and acidic residues" evidence="2">
    <location>
        <begin position="11"/>
        <end position="21"/>
    </location>
</feature>
<keyword evidence="1" id="KW-0175">Coiled coil</keyword>
<comment type="caution">
    <text evidence="3">The sequence shown here is derived from an EMBL/GenBank/DDBJ whole genome shotgun (WGS) entry which is preliminary data.</text>
</comment>
<accession>A0AAN5CYQ4</accession>
<gene>
    <name evidence="3" type="ORF">PMAYCL1PPCAC_22702</name>
</gene>
<name>A0AAN5CYQ4_9BILA</name>
<evidence type="ECO:0000256" key="1">
    <source>
        <dbReference type="SAM" id="Coils"/>
    </source>
</evidence>
<evidence type="ECO:0000256" key="2">
    <source>
        <dbReference type="SAM" id="MobiDB-lite"/>
    </source>
</evidence>
<dbReference type="EMBL" id="BTRK01000005">
    <property type="protein sequence ID" value="GMR52507.1"/>
    <property type="molecule type" value="Genomic_DNA"/>
</dbReference>
<evidence type="ECO:0000313" key="4">
    <source>
        <dbReference type="Proteomes" id="UP001328107"/>
    </source>
</evidence>
<evidence type="ECO:0000313" key="3">
    <source>
        <dbReference type="EMBL" id="GMR52507.1"/>
    </source>
</evidence>
<feature type="non-terminal residue" evidence="3">
    <location>
        <position position="1"/>
    </location>
</feature>
<dbReference type="InterPro" id="IPR048281">
    <property type="entry name" value="COA6_fun"/>
</dbReference>
<feature type="region of interest" description="Disordered" evidence="2">
    <location>
        <begin position="1"/>
        <end position="22"/>
    </location>
</feature>
<keyword evidence="4" id="KW-1185">Reference proteome</keyword>
<dbReference type="PANTHER" id="PTHR47677:SF1">
    <property type="entry name" value="CYTOCHROME C OXIDASE ASSEMBLY FACTOR 6"/>
    <property type="match status" value="1"/>
</dbReference>
<dbReference type="Proteomes" id="UP001328107">
    <property type="component" value="Unassembled WGS sequence"/>
</dbReference>
<reference evidence="4" key="1">
    <citation type="submission" date="2022-10" db="EMBL/GenBank/DDBJ databases">
        <title>Genome assembly of Pristionchus species.</title>
        <authorList>
            <person name="Yoshida K."/>
            <person name="Sommer R.J."/>
        </authorList>
    </citation>
    <scope>NUCLEOTIDE SEQUENCE [LARGE SCALE GENOMIC DNA]</scope>
    <source>
        <strain evidence="4">RS5460</strain>
    </source>
</reference>
<dbReference type="PANTHER" id="PTHR47677">
    <property type="entry name" value="CYTOCHROME C OXIDASE ASSEMBLY FACTOR 6"/>
    <property type="match status" value="1"/>
</dbReference>
<feature type="non-terminal residue" evidence="3">
    <location>
        <position position="438"/>
    </location>
</feature>
<organism evidence="3 4">
    <name type="scientific">Pristionchus mayeri</name>
    <dbReference type="NCBI Taxonomy" id="1317129"/>
    <lineage>
        <taxon>Eukaryota</taxon>
        <taxon>Metazoa</taxon>
        <taxon>Ecdysozoa</taxon>
        <taxon>Nematoda</taxon>
        <taxon>Chromadorea</taxon>
        <taxon>Rhabditida</taxon>
        <taxon>Rhabditina</taxon>
        <taxon>Diplogasteromorpha</taxon>
        <taxon>Diplogasteroidea</taxon>
        <taxon>Neodiplogasteridae</taxon>
        <taxon>Pristionchus</taxon>
    </lineage>
</organism>
<feature type="coiled-coil region" evidence="1">
    <location>
        <begin position="310"/>
        <end position="337"/>
    </location>
</feature>
<sequence>QSSPFSAAAATEKRRQGKKEVAAPAALFSSMPQSQLLQKLWELSKAREKSLPGMSEEQSRHATVNTFSALNDFPAISKFLEEYDKIEQDSRKIPIEELVYDAIWSAVRAKSLGALPPSTLKWIEDSVIRLSEPISEQKESLIWLLSILRDDWSKLLQLQQESTSQKGRVGPEIKREETLRHLALTYLQAGKKEEFRLVFLFHYDEGGMRNAALLHHAMHRSVPKSDPSMLRWYAESLAEYQRVPIKKVPNFTTLMEPIIRLLGGKIEKWAENDRRMERLRKWRGDFNDSELDELTHSLLDFIKYLIVDKKRGTLEDLERLERLLTRLKEKKRKGEETVVIDWLNLCGANHRPVMPIDNLLPSYSLVVVGRERAEGAWAPRSPRESERIKVMEVTAKREKKQELDDVCSLILTVATRGFLLSNDRTKPHIEEFKEYLRV</sequence>
<dbReference type="AlphaFoldDB" id="A0AAN5CYQ4"/>